<keyword evidence="2" id="KW-1185">Reference proteome</keyword>
<dbReference type="EMBL" id="JACHXW010000008">
    <property type="protein sequence ID" value="MBB3153076.1"/>
    <property type="molecule type" value="Genomic_DNA"/>
</dbReference>
<organism evidence="1 2">
    <name type="scientific">Paenibacillus endophyticus</name>
    <dbReference type="NCBI Taxonomy" id="1294268"/>
    <lineage>
        <taxon>Bacteria</taxon>
        <taxon>Bacillati</taxon>
        <taxon>Bacillota</taxon>
        <taxon>Bacilli</taxon>
        <taxon>Bacillales</taxon>
        <taxon>Paenibacillaceae</taxon>
        <taxon>Paenibacillus</taxon>
    </lineage>
</organism>
<reference evidence="1 2" key="1">
    <citation type="submission" date="2020-08" db="EMBL/GenBank/DDBJ databases">
        <title>Genomic Encyclopedia of Type Strains, Phase III (KMG-III): the genomes of soil and plant-associated and newly described type strains.</title>
        <authorList>
            <person name="Whitman W."/>
        </authorList>
    </citation>
    <scope>NUCLEOTIDE SEQUENCE [LARGE SCALE GENOMIC DNA]</scope>
    <source>
        <strain evidence="1 2">CECT 8234</strain>
    </source>
</reference>
<name>A0A7W5C8H7_9BACL</name>
<evidence type="ECO:0000313" key="2">
    <source>
        <dbReference type="Proteomes" id="UP000518605"/>
    </source>
</evidence>
<evidence type="ECO:0000313" key="1">
    <source>
        <dbReference type="EMBL" id="MBB3153076.1"/>
    </source>
</evidence>
<sequence>MSVDPGGNNTIRKGKGSGIPFYLMPIIKLFFPHSSKGAELLYNGALAAEHAASGDFLINGRVSPLNFTEQAHKVLARVKTIYMKEFNPNNAQHS</sequence>
<gene>
    <name evidence="1" type="ORF">FHS16_003135</name>
</gene>
<dbReference type="Proteomes" id="UP000518605">
    <property type="component" value="Unassembled WGS sequence"/>
</dbReference>
<comment type="caution">
    <text evidence="1">The sequence shown here is derived from an EMBL/GenBank/DDBJ whole genome shotgun (WGS) entry which is preliminary data.</text>
</comment>
<proteinExistence type="predicted"/>
<protein>
    <submittedName>
        <fullName evidence="1">Uncharacterized protein</fullName>
    </submittedName>
</protein>
<dbReference type="AlphaFoldDB" id="A0A7W5C8H7"/>
<accession>A0A7W5C8H7</accession>
<dbReference type="RefSeq" id="WP_183563960.1">
    <property type="nucleotide sequence ID" value="NZ_CBCSLB010000015.1"/>
</dbReference>